<dbReference type="KEGG" id="bdi:100824206"/>
<dbReference type="HOGENOM" id="CLU_064588_0_0_1"/>
<dbReference type="OMA" id="VFPDAFC"/>
<dbReference type="EnsemblPlants" id="KQJ95982">
    <property type="protein sequence ID" value="KQJ95982"/>
    <property type="gene ID" value="BRADI_3g20090v3"/>
</dbReference>
<name>I1I2P9_BRADI</name>
<reference evidence="2 3" key="1">
    <citation type="journal article" date="2010" name="Nature">
        <title>Genome sequencing and analysis of the model grass Brachypodium distachyon.</title>
        <authorList>
            <consortium name="International Brachypodium Initiative"/>
        </authorList>
    </citation>
    <scope>NUCLEOTIDE SEQUENCE [LARGE SCALE GENOMIC DNA]</scope>
    <source>
        <strain evidence="2">Bd21</strain>
        <strain evidence="3">cv. Bd21</strain>
    </source>
</reference>
<evidence type="ECO:0000313" key="2">
    <source>
        <dbReference type="EMBL" id="KQJ95980.1"/>
    </source>
</evidence>
<evidence type="ECO:0000313" key="3">
    <source>
        <dbReference type="EnsemblPlants" id="KQJ95980"/>
    </source>
</evidence>
<dbReference type="RefSeq" id="XP_010234567.1">
    <property type="nucleotide sequence ID" value="XM_010236265.3"/>
</dbReference>
<dbReference type="RefSeq" id="XP_003573679.1">
    <property type="nucleotide sequence ID" value="XM_003573631.4"/>
</dbReference>
<keyword evidence="4" id="KW-1185">Reference proteome</keyword>
<evidence type="ECO:0000259" key="1">
    <source>
        <dbReference type="Pfam" id="PF03478"/>
    </source>
</evidence>
<dbReference type="EMBL" id="CM000882">
    <property type="protein sequence ID" value="KQJ95982.1"/>
    <property type="molecule type" value="Genomic_DNA"/>
</dbReference>
<dbReference type="eggNOG" id="ENOG502T2U7">
    <property type="taxonomic scope" value="Eukaryota"/>
</dbReference>
<dbReference type="Gramene" id="KQJ95982">
    <property type="protein sequence ID" value="KQJ95982"/>
    <property type="gene ID" value="BRADI_3g20090v3"/>
</dbReference>
<evidence type="ECO:0000313" key="4">
    <source>
        <dbReference type="Proteomes" id="UP000008810"/>
    </source>
</evidence>
<feature type="domain" description="KIB1-4 beta-propeller" evidence="1">
    <location>
        <begin position="38"/>
        <end position="275"/>
    </location>
</feature>
<dbReference type="PANTHER" id="PTHR33127:SF53">
    <property type="entry name" value="OS06G0702200 PROTEIN"/>
    <property type="match status" value="1"/>
</dbReference>
<dbReference type="Gramene" id="KQJ95980">
    <property type="protein sequence ID" value="KQJ95980"/>
    <property type="gene ID" value="BRADI_3g20090v3"/>
</dbReference>
<dbReference type="OrthoDB" id="582752at2759"/>
<dbReference type="Pfam" id="PF03478">
    <property type="entry name" value="Beta-prop_KIB1-4"/>
    <property type="match status" value="1"/>
</dbReference>
<gene>
    <name evidence="3" type="primary">LOC100824206</name>
    <name evidence="2" type="ORF">BRADI_3g20090v3</name>
</gene>
<reference evidence="3" key="3">
    <citation type="submission" date="2018-08" db="UniProtKB">
        <authorList>
            <consortium name="EnsemblPlants"/>
        </authorList>
    </citation>
    <scope>IDENTIFICATION</scope>
    <source>
        <strain evidence="3">cv. Bd21</strain>
    </source>
</reference>
<dbReference type="Gramene" id="KQJ95981">
    <property type="protein sequence ID" value="KQJ95981"/>
    <property type="gene ID" value="BRADI_3g20090v3"/>
</dbReference>
<dbReference type="SUPFAM" id="SSF82171">
    <property type="entry name" value="DPP6 N-terminal domain-like"/>
    <property type="match status" value="1"/>
</dbReference>
<dbReference type="AlphaFoldDB" id="I1I2P9"/>
<dbReference type="EMBL" id="CM000882">
    <property type="protein sequence ID" value="KQJ95981.1"/>
    <property type="molecule type" value="Genomic_DNA"/>
</dbReference>
<dbReference type="EnsemblPlants" id="KQJ95981">
    <property type="protein sequence ID" value="KQJ95981"/>
    <property type="gene ID" value="BRADI_3g20090v3"/>
</dbReference>
<dbReference type="Proteomes" id="UP000008810">
    <property type="component" value="Chromosome 3"/>
</dbReference>
<dbReference type="PANTHER" id="PTHR33127">
    <property type="entry name" value="TRANSMEMBRANE PROTEIN"/>
    <property type="match status" value="1"/>
</dbReference>
<dbReference type="GeneID" id="100824206"/>
<dbReference type="EnsemblPlants" id="KQJ95980">
    <property type="protein sequence ID" value="KQJ95980"/>
    <property type="gene ID" value="BRADI_3g20090v3"/>
</dbReference>
<sequence length="366" mass="41018">MEANVVNKNGCSEEGQLQLPLALFAVERNSKKRLLFDVSSRKVRGISSVLFPDAFCESQNGGWLLMVQHKPFKLEEQIVFLVHPSTGRRIDLPLLRDASQGCFVAYIDSRGNPLVVACIEIMTVFPTVHITCPGDVYWCVYKHIDNPFMPEAMCRCGRSTPMCRCTKSTYIIDVALIGTQAVCVESHGQILIFDVTEMTWRTVSCPEWTIGDAPYLVASNTEVVLISWDRGAEVRAFKFFKLDVKALEWSSLDDGELDNTSWFLWKGQSFRVSEEGKRKVYTFGPDQCKPPMTSVTDSSTTMNWITYSTGGSKLKSITNIYVYDLVDGTVEMVIPASIVTEVRGWVQSSTFATPAILNIYVYPSLS</sequence>
<protein>
    <recommendedName>
        <fullName evidence="1">KIB1-4 beta-propeller domain-containing protein</fullName>
    </recommendedName>
</protein>
<proteinExistence type="predicted"/>
<dbReference type="InterPro" id="IPR005174">
    <property type="entry name" value="KIB1-4_b-propeller"/>
</dbReference>
<reference evidence="2" key="2">
    <citation type="submission" date="2017-06" db="EMBL/GenBank/DDBJ databases">
        <title>WGS assembly of Brachypodium distachyon.</title>
        <authorList>
            <consortium name="The International Brachypodium Initiative"/>
            <person name="Lucas S."/>
            <person name="Harmon-Smith M."/>
            <person name="Lail K."/>
            <person name="Tice H."/>
            <person name="Grimwood J."/>
            <person name="Bruce D."/>
            <person name="Barry K."/>
            <person name="Shu S."/>
            <person name="Lindquist E."/>
            <person name="Wang M."/>
            <person name="Pitluck S."/>
            <person name="Vogel J.P."/>
            <person name="Garvin D.F."/>
            <person name="Mockler T.C."/>
            <person name="Schmutz J."/>
            <person name="Rokhsar D."/>
            <person name="Bevan M.W."/>
        </authorList>
    </citation>
    <scope>NUCLEOTIDE SEQUENCE</scope>
    <source>
        <strain evidence="2">Bd21</strain>
    </source>
</reference>
<accession>I1I2P9</accession>
<dbReference type="EMBL" id="CM000882">
    <property type="protein sequence ID" value="KQJ95980.1"/>
    <property type="molecule type" value="Genomic_DNA"/>
</dbReference>
<organism evidence="2">
    <name type="scientific">Brachypodium distachyon</name>
    <name type="common">Purple false brome</name>
    <name type="synonym">Trachynia distachya</name>
    <dbReference type="NCBI Taxonomy" id="15368"/>
    <lineage>
        <taxon>Eukaryota</taxon>
        <taxon>Viridiplantae</taxon>
        <taxon>Streptophyta</taxon>
        <taxon>Embryophyta</taxon>
        <taxon>Tracheophyta</taxon>
        <taxon>Spermatophyta</taxon>
        <taxon>Magnoliopsida</taxon>
        <taxon>Liliopsida</taxon>
        <taxon>Poales</taxon>
        <taxon>Poaceae</taxon>
        <taxon>BOP clade</taxon>
        <taxon>Pooideae</taxon>
        <taxon>Stipodae</taxon>
        <taxon>Brachypodieae</taxon>
        <taxon>Brachypodium</taxon>
    </lineage>
</organism>